<dbReference type="PANTHER" id="PTHR11118:SF1">
    <property type="entry name" value="RNA-SPLICING LIGASE RTCB HOMOLOG"/>
    <property type="match status" value="1"/>
</dbReference>
<evidence type="ECO:0000256" key="8">
    <source>
        <dbReference type="ARBA" id="ARBA00047746"/>
    </source>
</evidence>
<evidence type="ECO:0000256" key="1">
    <source>
        <dbReference type="ARBA" id="ARBA00012726"/>
    </source>
</evidence>
<comment type="catalytic activity">
    <reaction evidence="8">
        <text>a 3'-end 3'-phospho-ribonucleotide-RNA + a 5'-end dephospho-ribonucleoside-RNA + GTP = a ribonucleotidyl-ribonucleotide-RNA + GMP + diphosphate</text>
        <dbReference type="Rhea" id="RHEA:68076"/>
        <dbReference type="Rhea" id="RHEA-COMP:10463"/>
        <dbReference type="Rhea" id="RHEA-COMP:13936"/>
        <dbReference type="Rhea" id="RHEA-COMP:17355"/>
        <dbReference type="ChEBI" id="CHEBI:33019"/>
        <dbReference type="ChEBI" id="CHEBI:37565"/>
        <dbReference type="ChEBI" id="CHEBI:58115"/>
        <dbReference type="ChEBI" id="CHEBI:83062"/>
        <dbReference type="ChEBI" id="CHEBI:138284"/>
        <dbReference type="ChEBI" id="CHEBI:173118"/>
        <dbReference type="EC" id="6.5.1.8"/>
    </reaction>
</comment>
<comment type="cofactor">
    <cofactor evidence="11">
        <name>Mn(2+)</name>
        <dbReference type="ChEBI" id="CHEBI:29035"/>
    </cofactor>
    <text evidence="11">Binds 2 manganese ions per subunit.</text>
</comment>
<evidence type="ECO:0000313" key="13">
    <source>
        <dbReference type="Proteomes" id="UP000435649"/>
    </source>
</evidence>
<dbReference type="GO" id="GO:0003972">
    <property type="term" value="F:RNA ligase (ATP) activity"/>
    <property type="evidence" value="ECO:0007669"/>
    <property type="project" value="TreeGrafter"/>
</dbReference>
<dbReference type="GO" id="GO:0006396">
    <property type="term" value="P:RNA processing"/>
    <property type="evidence" value="ECO:0007669"/>
    <property type="project" value="InterPro"/>
</dbReference>
<feature type="binding site" evidence="10">
    <location>
        <begin position="288"/>
        <end position="291"/>
    </location>
    <ligand>
        <name>GMP</name>
        <dbReference type="ChEBI" id="CHEBI:58115"/>
    </ligand>
</feature>
<feature type="binding site" evidence="11">
    <location>
        <position position="134"/>
    </location>
    <ligand>
        <name>Mn(2+)</name>
        <dbReference type="ChEBI" id="CHEBI:29035"/>
        <label>1</label>
    </ligand>
</feature>
<feature type="binding site" evidence="10">
    <location>
        <begin position="133"/>
        <end position="137"/>
    </location>
    <ligand>
        <name>GMP</name>
        <dbReference type="ChEBI" id="CHEBI:58115"/>
    </ligand>
</feature>
<feature type="binding site" evidence="10">
    <location>
        <position position="270"/>
    </location>
    <ligand>
        <name>GMP</name>
        <dbReference type="ChEBI" id="CHEBI:58115"/>
    </ligand>
</feature>
<dbReference type="InterPro" id="IPR017510">
    <property type="entry name" value="RtcB2"/>
</dbReference>
<dbReference type="AlphaFoldDB" id="A0A844G648"/>
<dbReference type="Proteomes" id="UP000435649">
    <property type="component" value="Unassembled WGS sequence"/>
</dbReference>
<feature type="binding site" evidence="11">
    <location>
        <position position="165"/>
    </location>
    <ligand>
        <name>Mn(2+)</name>
        <dbReference type="ChEBI" id="CHEBI:29035"/>
        <label>2</label>
    </ligand>
</feature>
<dbReference type="GO" id="GO:0170057">
    <property type="term" value="F:RNA ligase (GTP) activity"/>
    <property type="evidence" value="ECO:0007669"/>
    <property type="project" value="UniProtKB-EC"/>
</dbReference>
<organism evidence="12 13">
    <name type="scientific">Victivallis lenta</name>
    <dbReference type="NCBI Taxonomy" id="2606640"/>
    <lineage>
        <taxon>Bacteria</taxon>
        <taxon>Pseudomonadati</taxon>
        <taxon>Lentisphaerota</taxon>
        <taxon>Lentisphaeria</taxon>
        <taxon>Victivallales</taxon>
        <taxon>Victivallaceae</taxon>
        <taxon>Victivallis</taxon>
    </lineage>
</organism>
<dbReference type="EMBL" id="VUNS01000018">
    <property type="protein sequence ID" value="MST98365.1"/>
    <property type="molecule type" value="Genomic_DNA"/>
</dbReference>
<gene>
    <name evidence="12" type="ORF">FYJ85_15090</name>
</gene>
<keyword evidence="6 10" id="KW-0342">GTP-binding</keyword>
<keyword evidence="2 12" id="KW-0436">Ligase</keyword>
<evidence type="ECO:0000256" key="5">
    <source>
        <dbReference type="ARBA" id="ARBA00022800"/>
    </source>
</evidence>
<dbReference type="InterPro" id="IPR001233">
    <property type="entry name" value="RtcB"/>
</dbReference>
<dbReference type="EC" id="6.5.1.8" evidence="1"/>
<evidence type="ECO:0000256" key="9">
    <source>
        <dbReference type="PIRSR" id="PIRSR601233-1"/>
    </source>
</evidence>
<evidence type="ECO:0000256" key="11">
    <source>
        <dbReference type="PIRSR" id="PIRSR601233-3"/>
    </source>
</evidence>
<evidence type="ECO:0000313" key="12">
    <source>
        <dbReference type="EMBL" id="MST98365.1"/>
    </source>
</evidence>
<dbReference type="Pfam" id="PF01139">
    <property type="entry name" value="RtcB"/>
    <property type="match status" value="2"/>
</dbReference>
<dbReference type="Gene3D" id="3.90.1860.10">
    <property type="entry name" value="tRNA-splicing ligase RtcB"/>
    <property type="match status" value="2"/>
</dbReference>
<evidence type="ECO:0000256" key="2">
    <source>
        <dbReference type="ARBA" id="ARBA00022598"/>
    </source>
</evidence>
<keyword evidence="7 11" id="KW-0464">Manganese</keyword>
<protein>
    <recommendedName>
        <fullName evidence="1">3'-phosphate/5'-hydroxy nucleic acid ligase</fullName>
        <ecNumber evidence="1">6.5.1.8</ecNumber>
    </recommendedName>
</protein>
<dbReference type="SUPFAM" id="SSF103365">
    <property type="entry name" value="Hypothetical protein PH1602"/>
    <property type="match status" value="1"/>
</dbReference>
<keyword evidence="13" id="KW-1185">Reference proteome</keyword>
<dbReference type="PANTHER" id="PTHR11118">
    <property type="entry name" value="RNA-SPLICING LIGASE RTCB HOMOLOG"/>
    <property type="match status" value="1"/>
</dbReference>
<name>A0A844G648_9BACT</name>
<dbReference type="InterPro" id="IPR036025">
    <property type="entry name" value="RtcB-like_sf"/>
</dbReference>
<keyword evidence="4 10" id="KW-0547">Nucleotide-binding</keyword>
<accession>A0A844G648</accession>
<evidence type="ECO:0000256" key="6">
    <source>
        <dbReference type="ARBA" id="ARBA00023134"/>
    </source>
</evidence>
<feature type="active site" description="GMP-histidine intermediate" evidence="9">
    <location>
        <position position="288"/>
    </location>
</feature>
<dbReference type="GO" id="GO:0046872">
    <property type="term" value="F:metal ion binding"/>
    <property type="evidence" value="ECO:0007669"/>
    <property type="project" value="UniProtKB-KW"/>
</dbReference>
<comment type="caution">
    <text evidence="12">The sequence shown here is derived from an EMBL/GenBank/DDBJ whole genome shotgun (WGS) entry which is preliminary data.</text>
</comment>
<proteinExistence type="predicted"/>
<keyword evidence="3 11" id="KW-0479">Metal-binding</keyword>
<dbReference type="GO" id="GO:0042245">
    <property type="term" value="P:RNA repair"/>
    <property type="evidence" value="ECO:0007669"/>
    <property type="project" value="UniProtKB-KW"/>
</dbReference>
<evidence type="ECO:0000256" key="3">
    <source>
        <dbReference type="ARBA" id="ARBA00022723"/>
    </source>
</evidence>
<evidence type="ECO:0000256" key="10">
    <source>
        <dbReference type="PIRSR" id="PIRSR601233-2"/>
    </source>
</evidence>
<evidence type="ECO:0000256" key="7">
    <source>
        <dbReference type="ARBA" id="ARBA00023211"/>
    </source>
</evidence>
<feature type="binding site" evidence="11">
    <location>
        <position position="232"/>
    </location>
    <ligand>
        <name>Mn(2+)</name>
        <dbReference type="ChEBI" id="CHEBI:29035"/>
        <label>2</label>
    </ligand>
</feature>
<evidence type="ECO:0000256" key="4">
    <source>
        <dbReference type="ARBA" id="ARBA00022741"/>
    </source>
</evidence>
<dbReference type="GO" id="GO:0005525">
    <property type="term" value="F:GTP binding"/>
    <property type="evidence" value="ECO:0007669"/>
    <property type="project" value="UniProtKB-KW"/>
</dbReference>
<sequence length="372" mass="40283">MFSGNSVLNTQDKIHFYHSASTWMEGRAVEQLKQTAALPGVTAAAGMPDLHPGLSAPVGAAVQTEKIIYPELVGGDAGCGMAFFRTTVPAGKFKAARLERRLLSGGIPVPEADFPAEWPDWLRRELGTLGHGNHFAELQELAGIRLPDRARELGLNRRNLWLLVHSGSRGHGPALLERTPKGGLDPESEAGKRYLERHNRLLAWAKRSRRLAAEGFLSLAGAEGECVSDNCHNSVAPDPFAAGRWIHRKGAASTESGLPFVIAGSRGTPSYLVEPCGEQADNLWSCAHGAGRKWNRSGARSRLENRYDAEALRRTKLGGIVVCRDRALLFEEAPEAYKNVDTVVADLEAAGIVRVIAAFTPVLTYKSPAGRE</sequence>
<keyword evidence="5" id="KW-0692">RNA repair</keyword>
<reference evidence="12 13" key="1">
    <citation type="submission" date="2019-08" db="EMBL/GenBank/DDBJ databases">
        <title>In-depth cultivation of the pig gut microbiome towards novel bacterial diversity and tailored functional studies.</title>
        <authorList>
            <person name="Wylensek D."/>
            <person name="Hitch T.C.A."/>
            <person name="Clavel T."/>
        </authorList>
    </citation>
    <scope>NUCLEOTIDE SEQUENCE [LARGE SCALE GENOMIC DNA]</scope>
    <source>
        <strain evidence="12 13">BBE-744-WT-12</strain>
    </source>
</reference>
<dbReference type="NCBIfam" id="TIGR03073">
    <property type="entry name" value="release_rtcB"/>
    <property type="match status" value="1"/>
</dbReference>
<feature type="binding site" evidence="10">
    <location>
        <begin position="232"/>
        <end position="233"/>
    </location>
    <ligand>
        <name>GMP</name>
        <dbReference type="ChEBI" id="CHEBI:58115"/>
    </ligand>
</feature>